<dbReference type="AlphaFoldDB" id="A0AAN6XGL3"/>
<sequence>MPPATVCICLTGDSGDYEGKNLDDHYEEEKRLQKKYGDCILRGVKVPGVVRRWLWMDGEGFCLSRMIPSFEVYGHVGTLVFALDFFFSPSFVHALGGQLPTNLLSLFSFKFCFAVLACCLLFRGLTTGKLCACRSGVKRGTRRWDGAAIKMKKR</sequence>
<feature type="transmembrane region" description="Helical" evidence="1">
    <location>
        <begin position="103"/>
        <end position="122"/>
    </location>
</feature>
<organism evidence="2 3">
    <name type="scientific">Triangularia verruculosa</name>
    <dbReference type="NCBI Taxonomy" id="2587418"/>
    <lineage>
        <taxon>Eukaryota</taxon>
        <taxon>Fungi</taxon>
        <taxon>Dikarya</taxon>
        <taxon>Ascomycota</taxon>
        <taxon>Pezizomycotina</taxon>
        <taxon>Sordariomycetes</taxon>
        <taxon>Sordariomycetidae</taxon>
        <taxon>Sordariales</taxon>
        <taxon>Podosporaceae</taxon>
        <taxon>Triangularia</taxon>
    </lineage>
</organism>
<evidence type="ECO:0000313" key="3">
    <source>
        <dbReference type="Proteomes" id="UP001303160"/>
    </source>
</evidence>
<dbReference type="Proteomes" id="UP001303160">
    <property type="component" value="Unassembled WGS sequence"/>
</dbReference>
<evidence type="ECO:0000256" key="1">
    <source>
        <dbReference type="SAM" id="Phobius"/>
    </source>
</evidence>
<keyword evidence="1" id="KW-1133">Transmembrane helix</keyword>
<keyword evidence="1" id="KW-0472">Membrane</keyword>
<comment type="caution">
    <text evidence="2">The sequence shown here is derived from an EMBL/GenBank/DDBJ whole genome shotgun (WGS) entry which is preliminary data.</text>
</comment>
<keyword evidence="3" id="KW-1185">Reference proteome</keyword>
<keyword evidence="1" id="KW-0812">Transmembrane</keyword>
<reference evidence="2" key="1">
    <citation type="journal article" date="2023" name="Mol. Phylogenet. Evol.">
        <title>Genome-scale phylogeny and comparative genomics of the fungal order Sordariales.</title>
        <authorList>
            <person name="Hensen N."/>
            <person name="Bonometti L."/>
            <person name="Westerberg I."/>
            <person name="Brannstrom I.O."/>
            <person name="Guillou S."/>
            <person name="Cros-Aarteil S."/>
            <person name="Calhoun S."/>
            <person name="Haridas S."/>
            <person name="Kuo A."/>
            <person name="Mondo S."/>
            <person name="Pangilinan J."/>
            <person name="Riley R."/>
            <person name="LaButti K."/>
            <person name="Andreopoulos B."/>
            <person name="Lipzen A."/>
            <person name="Chen C."/>
            <person name="Yan M."/>
            <person name="Daum C."/>
            <person name="Ng V."/>
            <person name="Clum A."/>
            <person name="Steindorff A."/>
            <person name="Ohm R.A."/>
            <person name="Martin F."/>
            <person name="Silar P."/>
            <person name="Natvig D.O."/>
            <person name="Lalanne C."/>
            <person name="Gautier V."/>
            <person name="Ament-Velasquez S.L."/>
            <person name="Kruys A."/>
            <person name="Hutchinson M.I."/>
            <person name="Powell A.J."/>
            <person name="Barry K."/>
            <person name="Miller A.N."/>
            <person name="Grigoriev I.V."/>
            <person name="Debuchy R."/>
            <person name="Gladieux P."/>
            <person name="Hiltunen Thoren M."/>
            <person name="Johannesson H."/>
        </authorList>
    </citation>
    <scope>NUCLEOTIDE SEQUENCE</scope>
    <source>
        <strain evidence="2">CBS 315.58</strain>
    </source>
</reference>
<gene>
    <name evidence="2" type="ORF">QBC40DRAFT_78100</name>
</gene>
<proteinExistence type="predicted"/>
<dbReference type="EMBL" id="MU863927">
    <property type="protein sequence ID" value="KAK4199783.1"/>
    <property type="molecule type" value="Genomic_DNA"/>
</dbReference>
<accession>A0AAN6XGL3</accession>
<evidence type="ECO:0000313" key="2">
    <source>
        <dbReference type="EMBL" id="KAK4199783.1"/>
    </source>
</evidence>
<name>A0AAN6XGL3_9PEZI</name>
<reference evidence="2" key="2">
    <citation type="submission" date="2023-05" db="EMBL/GenBank/DDBJ databases">
        <authorList>
            <consortium name="Lawrence Berkeley National Laboratory"/>
            <person name="Steindorff A."/>
            <person name="Hensen N."/>
            <person name="Bonometti L."/>
            <person name="Westerberg I."/>
            <person name="Brannstrom I.O."/>
            <person name="Guillou S."/>
            <person name="Cros-Aarteil S."/>
            <person name="Calhoun S."/>
            <person name="Haridas S."/>
            <person name="Kuo A."/>
            <person name="Mondo S."/>
            <person name="Pangilinan J."/>
            <person name="Riley R."/>
            <person name="Labutti K."/>
            <person name="Andreopoulos B."/>
            <person name="Lipzen A."/>
            <person name="Chen C."/>
            <person name="Yanf M."/>
            <person name="Daum C."/>
            <person name="Ng V."/>
            <person name="Clum A."/>
            <person name="Ohm R."/>
            <person name="Martin F."/>
            <person name="Silar P."/>
            <person name="Natvig D."/>
            <person name="Lalanne C."/>
            <person name="Gautier V."/>
            <person name="Ament-Velasquez S.L."/>
            <person name="Kruys A."/>
            <person name="Hutchinson M.I."/>
            <person name="Powell A.J."/>
            <person name="Barry K."/>
            <person name="Miller A.N."/>
            <person name="Grigoriev I.V."/>
            <person name="Debuchy R."/>
            <person name="Gladieux P."/>
            <person name="Thoren M.H."/>
            <person name="Johannesson H."/>
        </authorList>
    </citation>
    <scope>NUCLEOTIDE SEQUENCE</scope>
    <source>
        <strain evidence="2">CBS 315.58</strain>
    </source>
</reference>
<protein>
    <submittedName>
        <fullName evidence="2">Uncharacterized protein</fullName>
    </submittedName>
</protein>
<feature type="transmembrane region" description="Helical" evidence="1">
    <location>
        <begin position="72"/>
        <end position="91"/>
    </location>
</feature>